<evidence type="ECO:0000256" key="6">
    <source>
        <dbReference type="SAM" id="Phobius"/>
    </source>
</evidence>
<feature type="transmembrane region" description="Helical" evidence="6">
    <location>
        <begin position="37"/>
        <end position="56"/>
    </location>
</feature>
<feature type="transmembrane region" description="Helical" evidence="6">
    <location>
        <begin position="247"/>
        <end position="266"/>
    </location>
</feature>
<proteinExistence type="predicted"/>
<dbReference type="Proteomes" id="UP000264062">
    <property type="component" value="Unassembled WGS sequence"/>
</dbReference>
<feature type="domain" description="EamA" evidence="7">
    <location>
        <begin position="8"/>
        <end position="140"/>
    </location>
</feature>
<dbReference type="Pfam" id="PF00892">
    <property type="entry name" value="EamA"/>
    <property type="match status" value="2"/>
</dbReference>
<evidence type="ECO:0000259" key="7">
    <source>
        <dbReference type="Pfam" id="PF00892"/>
    </source>
</evidence>
<dbReference type="GO" id="GO:0005886">
    <property type="term" value="C:plasma membrane"/>
    <property type="evidence" value="ECO:0007669"/>
    <property type="project" value="UniProtKB-SubCell"/>
</dbReference>
<keyword evidence="3 6" id="KW-0812">Transmembrane</keyword>
<feature type="transmembrane region" description="Helical" evidence="6">
    <location>
        <begin position="68"/>
        <end position="85"/>
    </location>
</feature>
<feature type="transmembrane region" description="Helical" evidence="6">
    <location>
        <begin position="97"/>
        <end position="116"/>
    </location>
</feature>
<name>A0A350HAJ2_UNCW3</name>
<evidence type="ECO:0000256" key="1">
    <source>
        <dbReference type="ARBA" id="ARBA00004651"/>
    </source>
</evidence>
<keyword evidence="2" id="KW-1003">Cell membrane</keyword>
<dbReference type="AlphaFoldDB" id="A0A350HAJ2"/>
<reference evidence="8 9" key="1">
    <citation type="journal article" date="2018" name="Nat. Biotechnol.">
        <title>A standardized bacterial taxonomy based on genome phylogeny substantially revises the tree of life.</title>
        <authorList>
            <person name="Parks D.H."/>
            <person name="Chuvochina M."/>
            <person name="Waite D.W."/>
            <person name="Rinke C."/>
            <person name="Skarshewski A."/>
            <person name="Chaumeil P.A."/>
            <person name="Hugenholtz P."/>
        </authorList>
    </citation>
    <scope>NUCLEOTIDE SEQUENCE [LARGE SCALE GENOMIC DNA]</scope>
    <source>
        <strain evidence="8">UBA9956</strain>
    </source>
</reference>
<gene>
    <name evidence="8" type="ORF">DCW38_05180</name>
</gene>
<evidence type="ECO:0000313" key="9">
    <source>
        <dbReference type="Proteomes" id="UP000264062"/>
    </source>
</evidence>
<evidence type="ECO:0000256" key="2">
    <source>
        <dbReference type="ARBA" id="ARBA00022475"/>
    </source>
</evidence>
<accession>A0A350HAJ2</accession>
<feature type="transmembrane region" description="Helical" evidence="6">
    <location>
        <begin position="7"/>
        <end position="25"/>
    </location>
</feature>
<dbReference type="PANTHER" id="PTHR32322">
    <property type="entry name" value="INNER MEMBRANE TRANSPORTER"/>
    <property type="match status" value="1"/>
</dbReference>
<feature type="transmembrane region" description="Helical" evidence="6">
    <location>
        <begin position="272"/>
        <end position="288"/>
    </location>
</feature>
<dbReference type="InterPro" id="IPR050638">
    <property type="entry name" value="AA-Vitamin_Transporters"/>
</dbReference>
<evidence type="ECO:0000256" key="4">
    <source>
        <dbReference type="ARBA" id="ARBA00022989"/>
    </source>
</evidence>
<organism evidence="8 9">
    <name type="scientific">candidate division WOR-3 bacterium</name>
    <dbReference type="NCBI Taxonomy" id="2052148"/>
    <lineage>
        <taxon>Bacteria</taxon>
        <taxon>Bacteria division WOR-3</taxon>
    </lineage>
</organism>
<feature type="transmembrane region" description="Helical" evidence="6">
    <location>
        <begin position="183"/>
        <end position="203"/>
    </location>
</feature>
<dbReference type="InterPro" id="IPR037185">
    <property type="entry name" value="EmrE-like"/>
</dbReference>
<feature type="transmembrane region" description="Helical" evidence="6">
    <location>
        <begin position="215"/>
        <end position="235"/>
    </location>
</feature>
<evidence type="ECO:0000256" key="5">
    <source>
        <dbReference type="ARBA" id="ARBA00023136"/>
    </source>
</evidence>
<comment type="caution">
    <text evidence="8">The sequence shown here is derived from an EMBL/GenBank/DDBJ whole genome shotgun (WGS) entry which is preliminary data.</text>
</comment>
<feature type="transmembrane region" description="Helical" evidence="6">
    <location>
        <begin position="155"/>
        <end position="171"/>
    </location>
</feature>
<protein>
    <recommendedName>
        <fullName evidence="7">EamA domain-containing protein</fullName>
    </recommendedName>
</protein>
<evidence type="ECO:0000256" key="3">
    <source>
        <dbReference type="ARBA" id="ARBA00022692"/>
    </source>
</evidence>
<dbReference type="EMBL" id="DMZY01000154">
    <property type="protein sequence ID" value="HAV92558.1"/>
    <property type="molecule type" value="Genomic_DNA"/>
</dbReference>
<comment type="subcellular location">
    <subcellularLocation>
        <location evidence="1">Cell membrane</location>
        <topology evidence="1">Multi-pass membrane protein</topology>
    </subcellularLocation>
</comment>
<feature type="transmembrane region" description="Helical" evidence="6">
    <location>
        <begin position="123"/>
        <end position="143"/>
    </location>
</feature>
<dbReference type="SUPFAM" id="SSF103481">
    <property type="entry name" value="Multidrug resistance efflux transporter EmrE"/>
    <property type="match status" value="2"/>
</dbReference>
<feature type="domain" description="EamA" evidence="7">
    <location>
        <begin position="152"/>
        <end position="288"/>
    </location>
</feature>
<keyword evidence="4 6" id="KW-1133">Transmembrane helix</keyword>
<keyword evidence="5 6" id="KW-0472">Membrane</keyword>
<dbReference type="InterPro" id="IPR000620">
    <property type="entry name" value="EamA_dom"/>
</dbReference>
<evidence type="ECO:0000313" key="8">
    <source>
        <dbReference type="EMBL" id="HAV92558.1"/>
    </source>
</evidence>
<sequence>MNKDRRMIYVYGLIPAIIWGVSFIATKQAVVQIAPSTLGFIRFVIAYAVLEIVMLFRKEKEKISARDRLVLILMGFFGVTLYFVGENFGLQYTSSSNGSLIVSTIPIFTLIAERIVYRKKPSLMISFGVLLSFIGIYILIFGFSAMKEVNVKGDLVMFVPVFSWVIFTYISKMKKTNLSTLLVTKEMTFYGAIAFLPFMLFEMKRGVCIFRLSTVTWVSVLYLAVVCSSLAYVLWNKALKEYDEKVVNSFIYLIPVFTIISELIISRNMPKISMILSSVLIISGLFLTHRYSK</sequence>
<dbReference type="PANTHER" id="PTHR32322:SF18">
    <property type="entry name" value="S-ADENOSYLMETHIONINE_S-ADENOSYLHOMOCYSTEINE TRANSPORTER"/>
    <property type="match status" value="1"/>
</dbReference>